<gene>
    <name evidence="5" type="ORF">PSON_ATCC_30995.1.T1520006</name>
</gene>
<keyword evidence="2" id="KW-0378">Hydrolase</keyword>
<name>A0A8S1RB99_9CILI</name>
<accession>A0A8S1RB99</accession>
<comment type="caution">
    <text evidence="5">The sequence shown here is derived from an EMBL/GenBank/DDBJ whole genome shotgun (WGS) entry which is preliminary data.</text>
</comment>
<keyword evidence="6" id="KW-1185">Reference proteome</keyword>
<dbReference type="InterPro" id="IPR003653">
    <property type="entry name" value="Peptidase_C48_C"/>
</dbReference>
<evidence type="ECO:0000259" key="4">
    <source>
        <dbReference type="PROSITE" id="PS50600"/>
    </source>
</evidence>
<evidence type="ECO:0000256" key="2">
    <source>
        <dbReference type="ARBA" id="ARBA00022801"/>
    </source>
</evidence>
<dbReference type="OrthoDB" id="1939479at2759"/>
<evidence type="ECO:0000256" key="1">
    <source>
        <dbReference type="ARBA" id="ARBA00022670"/>
    </source>
</evidence>
<evidence type="ECO:0000313" key="6">
    <source>
        <dbReference type="Proteomes" id="UP000692954"/>
    </source>
</evidence>
<feature type="coiled-coil region" evidence="3">
    <location>
        <begin position="143"/>
        <end position="175"/>
    </location>
</feature>
<keyword evidence="1" id="KW-0645">Protease</keyword>
<evidence type="ECO:0000256" key="3">
    <source>
        <dbReference type="SAM" id="Coils"/>
    </source>
</evidence>
<sequence>MLLKNINEPKCANHNQRITIVNQEKSSQERFMCDECIKNKQMNKVILFSKAFGINQEIKRWQIQILEKIQEFQKIFQRIKEEFQKQLNQLDNIIQKWTQYIQNLNEQFNLQFDEFDVVTQKMNQQSVSKIKNILQNLFKLESIDIFIEQLSNFDQKIERQKNEKQNNNIQEINKQNSKIIQILYISNFDWEKESIFNNLIVDIDSFQIENGNKIVQLKTKIAFLKIIQLTPDKLQIRRLIQNQQMDAVIFEIDDILIENYEQLVKLFRNDQNHNKEQIAFLTQNTIKLDQEQLISMKKFAKNNKICLLEFYKNQFQNVREQFNYIASKLIQDIQNDQKQIICNNNSESQQKNNQSCNLGIEQMTLYQDNEINQSNRSTSQKRFDSLKDPSEFDKNLVFKQFYEDCLIQKMDVIQTDNTKYDYLVQFTNLNFYFNSKNLNSPLPILKQKIYQSIGKLYFTEFDENINPKYLIQEGSFEIDIKSLKFILNGQGIEYAQKSNVIKYEGEFYQGQLKQNQIRNDERKHQPQYQNQNSQKELYLQNNDLQYQKHWCKLNQQFNQKDNLIFSQNQWLPSRIIDAYVNYLNLNNEKRYFQTSKEQRHLIKRILFMPTTLSTNYAKPYDFNQAKNKFDSELLQYQEINYDLKKVYSKVGFPINKYNSHWYFLLYDLQSQEVTYVNSLTMNGFEDQLVRILSQLLNSNPDINIIQNQLTQQNDGYSCGYHVCSVMQYYSEIQFNKKVEYHYNETQIKTILQEIIQQV</sequence>
<reference evidence="5" key="1">
    <citation type="submission" date="2021-01" db="EMBL/GenBank/DDBJ databases">
        <authorList>
            <consortium name="Genoscope - CEA"/>
            <person name="William W."/>
        </authorList>
    </citation>
    <scope>NUCLEOTIDE SEQUENCE</scope>
</reference>
<organism evidence="5 6">
    <name type="scientific">Paramecium sonneborni</name>
    <dbReference type="NCBI Taxonomy" id="65129"/>
    <lineage>
        <taxon>Eukaryota</taxon>
        <taxon>Sar</taxon>
        <taxon>Alveolata</taxon>
        <taxon>Ciliophora</taxon>
        <taxon>Intramacronucleata</taxon>
        <taxon>Oligohymenophorea</taxon>
        <taxon>Peniculida</taxon>
        <taxon>Parameciidae</taxon>
        <taxon>Paramecium</taxon>
    </lineage>
</organism>
<protein>
    <recommendedName>
        <fullName evidence="4">Ubiquitin-like protease family profile domain-containing protein</fullName>
    </recommendedName>
</protein>
<dbReference type="Proteomes" id="UP000692954">
    <property type="component" value="Unassembled WGS sequence"/>
</dbReference>
<keyword evidence="3" id="KW-0175">Coiled coil</keyword>
<feature type="domain" description="Ubiquitin-like protease family profile" evidence="4">
    <location>
        <begin position="555"/>
        <end position="729"/>
    </location>
</feature>
<dbReference type="AlphaFoldDB" id="A0A8S1RB99"/>
<evidence type="ECO:0000313" key="5">
    <source>
        <dbReference type="EMBL" id="CAD8124542.1"/>
    </source>
</evidence>
<dbReference type="GO" id="GO:0008234">
    <property type="term" value="F:cysteine-type peptidase activity"/>
    <property type="evidence" value="ECO:0007669"/>
    <property type="project" value="InterPro"/>
</dbReference>
<dbReference type="GO" id="GO:0006508">
    <property type="term" value="P:proteolysis"/>
    <property type="evidence" value="ECO:0007669"/>
    <property type="project" value="UniProtKB-KW"/>
</dbReference>
<dbReference type="PROSITE" id="PS50600">
    <property type="entry name" value="ULP_PROTEASE"/>
    <property type="match status" value="1"/>
</dbReference>
<feature type="coiled-coil region" evidence="3">
    <location>
        <begin position="69"/>
        <end position="107"/>
    </location>
</feature>
<proteinExistence type="predicted"/>
<dbReference type="EMBL" id="CAJJDN010000152">
    <property type="protein sequence ID" value="CAD8124542.1"/>
    <property type="molecule type" value="Genomic_DNA"/>
</dbReference>